<keyword evidence="3" id="KW-1003">Cell membrane</keyword>
<dbReference type="CDD" id="cd06582">
    <property type="entry name" value="TM_PBP1_LivH_like"/>
    <property type="match status" value="1"/>
</dbReference>
<evidence type="ECO:0000256" key="9">
    <source>
        <dbReference type="SAM" id="Phobius"/>
    </source>
</evidence>
<accession>A0A8J4EFV5</accession>
<feature type="transmembrane region" description="Helical" evidence="9">
    <location>
        <begin position="253"/>
        <end position="277"/>
    </location>
</feature>
<reference evidence="10" key="1">
    <citation type="submission" date="2021-01" db="EMBL/GenBank/DDBJ databases">
        <title>Whole genome shotgun sequence of Virgisporangium ochraceum NBRC 16418.</title>
        <authorList>
            <person name="Komaki H."/>
            <person name="Tamura T."/>
        </authorList>
    </citation>
    <scope>NUCLEOTIDE SEQUENCE</scope>
    <source>
        <strain evidence="10">NBRC 16418</strain>
    </source>
</reference>
<comment type="caution">
    <text evidence="10">The sequence shown here is derived from an EMBL/GenBank/DDBJ whole genome shotgun (WGS) entry which is preliminary data.</text>
</comment>
<feature type="transmembrane region" description="Helical" evidence="9">
    <location>
        <begin position="221"/>
        <end position="246"/>
    </location>
</feature>
<evidence type="ECO:0000256" key="6">
    <source>
        <dbReference type="ARBA" id="ARBA00022989"/>
    </source>
</evidence>
<dbReference type="PANTHER" id="PTHR11795">
    <property type="entry name" value="BRANCHED-CHAIN AMINO ACID TRANSPORT SYSTEM PERMEASE PROTEIN LIVH"/>
    <property type="match status" value="1"/>
</dbReference>
<sequence length="289" mass="30025">MTVVQAALSGILLGGLYALMAAGVSVTWGVLRIINLAHFGMILLGSYLTFELASAWEVNPLVTLVVSVPAMFVLGGAAQWAFDRLGVSELNSLLITFGLLIIIVQSVSNIWSADFQRMTAAVNPYATESVTVGRFVFPVPTLLAFVVATVVILGAHQVLRRTFLGRALRAYSEDRAIAAAFGIDHRRIGVLLAAASGATAAIAGMLFSLANALTPATAFEWFGTVFAVVILGGIGQLVGTLAAGVLVGAVSGVVSVALSPAAAPFVLFSAIVLALLLRPQGLFTVGRTR</sequence>
<keyword evidence="2" id="KW-0813">Transport</keyword>
<feature type="transmembrane region" description="Helical" evidence="9">
    <location>
        <begin position="188"/>
        <end position="209"/>
    </location>
</feature>
<dbReference type="PANTHER" id="PTHR11795:SF445">
    <property type="entry name" value="AMINO ACID ABC TRANSPORTER PERMEASE PROTEIN"/>
    <property type="match status" value="1"/>
</dbReference>
<dbReference type="AlphaFoldDB" id="A0A8J4EFV5"/>
<evidence type="ECO:0000256" key="2">
    <source>
        <dbReference type="ARBA" id="ARBA00022448"/>
    </source>
</evidence>
<dbReference type="InterPro" id="IPR001851">
    <property type="entry name" value="ABC_transp_permease"/>
</dbReference>
<dbReference type="GO" id="GO:0022857">
    <property type="term" value="F:transmembrane transporter activity"/>
    <property type="evidence" value="ECO:0007669"/>
    <property type="project" value="InterPro"/>
</dbReference>
<keyword evidence="7 9" id="KW-0472">Membrane</keyword>
<keyword evidence="4 9" id="KW-0812">Transmembrane</keyword>
<keyword evidence="6 9" id="KW-1133">Transmembrane helix</keyword>
<keyword evidence="11" id="KW-1185">Reference proteome</keyword>
<proteinExistence type="inferred from homology"/>
<organism evidence="10 11">
    <name type="scientific">Virgisporangium ochraceum</name>
    <dbReference type="NCBI Taxonomy" id="65505"/>
    <lineage>
        <taxon>Bacteria</taxon>
        <taxon>Bacillati</taxon>
        <taxon>Actinomycetota</taxon>
        <taxon>Actinomycetes</taxon>
        <taxon>Micromonosporales</taxon>
        <taxon>Micromonosporaceae</taxon>
        <taxon>Virgisporangium</taxon>
    </lineage>
</organism>
<gene>
    <name evidence="10" type="ORF">Voc01_081560</name>
</gene>
<evidence type="ECO:0000313" key="11">
    <source>
        <dbReference type="Proteomes" id="UP000635606"/>
    </source>
</evidence>
<feature type="transmembrane region" description="Helical" evidence="9">
    <location>
        <begin position="33"/>
        <end position="50"/>
    </location>
</feature>
<evidence type="ECO:0000256" key="7">
    <source>
        <dbReference type="ARBA" id="ARBA00023136"/>
    </source>
</evidence>
<feature type="transmembrane region" description="Helical" evidence="9">
    <location>
        <begin position="62"/>
        <end position="82"/>
    </location>
</feature>
<dbReference type="GO" id="GO:0006865">
    <property type="term" value="P:amino acid transport"/>
    <property type="evidence" value="ECO:0007669"/>
    <property type="project" value="UniProtKB-KW"/>
</dbReference>
<feature type="transmembrane region" description="Helical" evidence="9">
    <location>
        <begin position="135"/>
        <end position="159"/>
    </location>
</feature>
<name>A0A8J4EFV5_9ACTN</name>
<comment type="subcellular location">
    <subcellularLocation>
        <location evidence="1">Cell membrane</location>
        <topology evidence="1">Multi-pass membrane protein</topology>
    </subcellularLocation>
</comment>
<dbReference type="EMBL" id="BOPH01000112">
    <property type="protein sequence ID" value="GIJ73239.1"/>
    <property type="molecule type" value="Genomic_DNA"/>
</dbReference>
<dbReference type="Proteomes" id="UP000635606">
    <property type="component" value="Unassembled WGS sequence"/>
</dbReference>
<evidence type="ECO:0000256" key="5">
    <source>
        <dbReference type="ARBA" id="ARBA00022970"/>
    </source>
</evidence>
<feature type="transmembrane region" description="Helical" evidence="9">
    <location>
        <begin position="6"/>
        <end position="26"/>
    </location>
</feature>
<dbReference type="Pfam" id="PF02653">
    <property type="entry name" value="BPD_transp_2"/>
    <property type="match status" value="1"/>
</dbReference>
<protein>
    <submittedName>
        <fullName evidence="10">Branched-chain amino acid ABC transporter permease</fullName>
    </submittedName>
</protein>
<evidence type="ECO:0000256" key="8">
    <source>
        <dbReference type="ARBA" id="ARBA00037998"/>
    </source>
</evidence>
<keyword evidence="5" id="KW-0029">Amino-acid transport</keyword>
<feature type="transmembrane region" description="Helical" evidence="9">
    <location>
        <begin position="94"/>
        <end position="115"/>
    </location>
</feature>
<evidence type="ECO:0000256" key="1">
    <source>
        <dbReference type="ARBA" id="ARBA00004651"/>
    </source>
</evidence>
<dbReference type="GO" id="GO:0005886">
    <property type="term" value="C:plasma membrane"/>
    <property type="evidence" value="ECO:0007669"/>
    <property type="project" value="UniProtKB-SubCell"/>
</dbReference>
<evidence type="ECO:0000256" key="4">
    <source>
        <dbReference type="ARBA" id="ARBA00022692"/>
    </source>
</evidence>
<evidence type="ECO:0000256" key="3">
    <source>
        <dbReference type="ARBA" id="ARBA00022475"/>
    </source>
</evidence>
<comment type="similarity">
    <text evidence="8">Belongs to the binding-protein-dependent transport system permease family. LivHM subfamily.</text>
</comment>
<dbReference type="RefSeq" id="WP_203933063.1">
    <property type="nucleotide sequence ID" value="NZ_BOPH01000112.1"/>
</dbReference>
<dbReference type="InterPro" id="IPR052157">
    <property type="entry name" value="BCAA_transport_permease"/>
</dbReference>
<evidence type="ECO:0000313" key="10">
    <source>
        <dbReference type="EMBL" id="GIJ73239.1"/>
    </source>
</evidence>